<dbReference type="PANTHER" id="PTHR47505">
    <property type="entry name" value="DNA UTILIZATION PROTEIN YHGH"/>
    <property type="match status" value="1"/>
</dbReference>
<evidence type="ECO:0000256" key="1">
    <source>
        <dbReference type="ARBA" id="ARBA00008007"/>
    </source>
</evidence>
<organism evidence="2 3">
    <name type="scientific">Candidatus Cohnella colombiensis</name>
    <dbReference type="NCBI Taxonomy" id="3121368"/>
    <lineage>
        <taxon>Bacteria</taxon>
        <taxon>Bacillati</taxon>
        <taxon>Bacillota</taxon>
        <taxon>Bacilli</taxon>
        <taxon>Bacillales</taxon>
        <taxon>Paenibacillaceae</taxon>
        <taxon>Cohnella</taxon>
    </lineage>
</organism>
<protein>
    <submittedName>
        <fullName evidence="2">ComF family protein</fullName>
    </submittedName>
</protein>
<dbReference type="Gene3D" id="3.40.50.2020">
    <property type="match status" value="1"/>
</dbReference>
<accession>A0AA95EV15</accession>
<sequence>MLNKLTALFASIEQRCPLCGGRPQHNGMNTVPIAIEHPAPRKVLEQLCKSCLSQIPWIAKPICNICGRHERCEDCVRRATRYVELCRCAVKYDDRMREWLALYKYRGQERLEALLAAMLAFAFERLCASVCQRPVYFQAITCVPLASERLRERGFNQAERMAIHLSHWYGIPYRPMLYRQRHTEKQSLKSRRSRVEDMSGLFSPIQKVNNLERIILLDDIYTTGSTMNECARVLSEGDGGRKNTQIYGISWARS</sequence>
<evidence type="ECO:0000313" key="3">
    <source>
        <dbReference type="Proteomes" id="UP001178662"/>
    </source>
</evidence>
<dbReference type="InterPro" id="IPR051910">
    <property type="entry name" value="ComF/GntX_DNA_util-trans"/>
</dbReference>
<dbReference type="CDD" id="cd06223">
    <property type="entry name" value="PRTases_typeI"/>
    <property type="match status" value="1"/>
</dbReference>
<dbReference type="Proteomes" id="UP001178662">
    <property type="component" value="Chromosome"/>
</dbReference>
<dbReference type="AlphaFoldDB" id="A0AA95EV15"/>
<dbReference type="PANTHER" id="PTHR47505:SF1">
    <property type="entry name" value="DNA UTILIZATION PROTEIN YHGH"/>
    <property type="match status" value="1"/>
</dbReference>
<dbReference type="InterPro" id="IPR000836">
    <property type="entry name" value="PRTase_dom"/>
</dbReference>
<reference evidence="2" key="1">
    <citation type="submission" date="2023-03" db="EMBL/GenBank/DDBJ databases">
        <title>Andean soil-derived lignocellulolytic bacterial consortium as a source of novel taxa and putative plastic-active enzymes.</title>
        <authorList>
            <person name="Diaz-Garcia L."/>
            <person name="Chuvochina M."/>
            <person name="Feuerriegel G."/>
            <person name="Bunk B."/>
            <person name="Sproer C."/>
            <person name="Streit W.R."/>
            <person name="Rodriguez L.M."/>
            <person name="Overmann J."/>
            <person name="Jimenez D.J."/>
        </authorList>
    </citation>
    <scope>NUCLEOTIDE SEQUENCE</scope>
    <source>
        <strain evidence="2">MAG 2441</strain>
    </source>
</reference>
<gene>
    <name evidence="2" type="ORF">P0Y55_15280</name>
</gene>
<name>A0AA95EV15_9BACL</name>
<comment type="similarity">
    <text evidence="1">Belongs to the ComF/GntX family.</text>
</comment>
<evidence type="ECO:0000313" key="2">
    <source>
        <dbReference type="EMBL" id="WEK53908.1"/>
    </source>
</evidence>
<dbReference type="EMBL" id="CP119317">
    <property type="protein sequence ID" value="WEK53908.1"/>
    <property type="molecule type" value="Genomic_DNA"/>
</dbReference>
<dbReference type="InterPro" id="IPR029057">
    <property type="entry name" value="PRTase-like"/>
</dbReference>
<dbReference type="SUPFAM" id="SSF53271">
    <property type="entry name" value="PRTase-like"/>
    <property type="match status" value="1"/>
</dbReference>
<keyword evidence="3" id="KW-1185">Reference proteome</keyword>
<proteinExistence type="inferred from homology"/>